<dbReference type="SUPFAM" id="SSF53223">
    <property type="entry name" value="Aminoacid dehydrogenase-like, N-terminal domain"/>
    <property type="match status" value="1"/>
</dbReference>
<feature type="binding site" evidence="7">
    <location>
        <begin position="172"/>
        <end position="177"/>
    </location>
    <ligand>
        <name>NADP(+)</name>
        <dbReference type="ChEBI" id="CHEBI:58349"/>
    </ligand>
</feature>
<dbReference type="EC" id="1.1.1.25" evidence="2 7"/>
<sequence>MIDLSHGSAIRWQDLRQLSFPGRSLYGVLGHPVGHSLSPPMQEAAFRDCGLSACYLRIEVPEAELAEAVQELVRLGFRGWNCTLPLKRAMKGLAGWLDPWASLLDTVNTVCVHEGKLAGWNTDGPGWEQALREAFGVDLSALGIFVVGAGGTAQALARYAFWRGCSKLWITNRTWEKALQLARELQEWARELGRPSWIEPIRWEALERAQAKPPADLLLHATSVGLEGEGGLAFLSSLLEGKLLVYDVVYGRGKPTWLVEEAQKRGLQAADGLSLLLHQGALAFQIWTGCDPPLETMRQALLSAAGRKWN</sequence>
<dbReference type="HAMAP" id="MF_00222">
    <property type="entry name" value="Shikimate_DH_AroE"/>
    <property type="match status" value="1"/>
</dbReference>
<keyword evidence="4 7" id="KW-0560">Oxidoreductase</keyword>
<comment type="similarity">
    <text evidence="7">Belongs to the shikimate dehydrogenase family.</text>
</comment>
<feature type="domain" description="Shikimate dehydrogenase substrate binding N-terminal" evidence="9">
    <location>
        <begin position="28"/>
        <end position="110"/>
    </location>
</feature>
<dbReference type="SUPFAM" id="SSF51735">
    <property type="entry name" value="NAD(P)-binding Rossmann-fold domains"/>
    <property type="match status" value="1"/>
</dbReference>
<comment type="caution">
    <text evidence="7">Lacks conserved residue(s) required for the propagation of feature annotation.</text>
</comment>
<evidence type="ECO:0000256" key="3">
    <source>
        <dbReference type="ARBA" id="ARBA00022857"/>
    </source>
</evidence>
<dbReference type="InterPro" id="IPR013708">
    <property type="entry name" value="Shikimate_DH-bd_N"/>
</dbReference>
<dbReference type="PANTHER" id="PTHR21089">
    <property type="entry name" value="SHIKIMATE DEHYDROGENASE"/>
    <property type="match status" value="1"/>
</dbReference>
<feature type="binding site" evidence="7">
    <location>
        <position position="123"/>
    </location>
    <ligand>
        <name>shikimate</name>
        <dbReference type="ChEBI" id="CHEBI:36208"/>
    </ligand>
</feature>
<dbReference type="GO" id="GO:0008652">
    <property type="term" value="P:amino acid biosynthetic process"/>
    <property type="evidence" value="ECO:0007669"/>
    <property type="project" value="UniProtKB-KW"/>
</dbReference>
<dbReference type="InterPro" id="IPR022893">
    <property type="entry name" value="Shikimate_DH_fam"/>
</dbReference>
<reference evidence="11" key="1">
    <citation type="submission" date="2021-02" db="EMBL/GenBank/DDBJ databases">
        <authorList>
            <person name="Cremers G."/>
            <person name="Picone N."/>
        </authorList>
    </citation>
    <scope>NUCLEOTIDE SEQUENCE</scope>
    <source>
        <strain evidence="11">PQ17</strain>
    </source>
</reference>
<dbReference type="AlphaFoldDB" id="A0A8J2FRL6"/>
<evidence type="ECO:0000313" key="11">
    <source>
        <dbReference type="EMBL" id="CAF0689359.1"/>
    </source>
</evidence>
<feature type="domain" description="SDH C-terminal" evidence="10">
    <location>
        <begin position="272"/>
        <end position="302"/>
    </location>
</feature>
<protein>
    <recommendedName>
        <fullName evidence="2 7">Shikimate dehydrogenase (NADP(+))</fullName>
        <shortName evidence="7">SDH</shortName>
        <ecNumber evidence="2 7">1.1.1.25</ecNumber>
    </recommendedName>
</protein>
<evidence type="ECO:0000256" key="5">
    <source>
        <dbReference type="ARBA" id="ARBA00023141"/>
    </source>
</evidence>
<dbReference type="UniPathway" id="UPA00053">
    <property type="reaction ID" value="UER00087"/>
</dbReference>
<keyword evidence="12" id="KW-1185">Reference proteome</keyword>
<dbReference type="Gene3D" id="3.40.50.720">
    <property type="entry name" value="NAD(P)-binding Rossmann-like Domain"/>
    <property type="match status" value="1"/>
</dbReference>
<keyword evidence="7" id="KW-0028">Amino-acid biosynthesis</keyword>
<dbReference type="InterPro" id="IPR006151">
    <property type="entry name" value="Shikm_DH/Glu-tRNA_Rdtase"/>
</dbReference>
<evidence type="ECO:0000256" key="1">
    <source>
        <dbReference type="ARBA" id="ARBA00004871"/>
    </source>
</evidence>
<proteinExistence type="inferred from homology"/>
<dbReference type="GO" id="GO:0004764">
    <property type="term" value="F:shikimate 3-dehydrogenase (NADP+) activity"/>
    <property type="evidence" value="ECO:0007669"/>
    <property type="project" value="UniProtKB-UniRule"/>
</dbReference>
<dbReference type="InterPro" id="IPR041121">
    <property type="entry name" value="SDH_C"/>
</dbReference>
<accession>A0A8J2FRL6</accession>
<evidence type="ECO:0000259" key="10">
    <source>
        <dbReference type="Pfam" id="PF18317"/>
    </source>
</evidence>
<comment type="subunit">
    <text evidence="7">Homodimer.</text>
</comment>
<feature type="binding site" evidence="7">
    <location>
        <begin position="36"/>
        <end position="38"/>
    </location>
    <ligand>
        <name>shikimate</name>
        <dbReference type="ChEBI" id="CHEBI:36208"/>
    </ligand>
</feature>
<evidence type="ECO:0000259" key="8">
    <source>
        <dbReference type="Pfam" id="PF01488"/>
    </source>
</evidence>
<evidence type="ECO:0000256" key="6">
    <source>
        <dbReference type="ARBA" id="ARBA00049442"/>
    </source>
</evidence>
<name>A0A8J2FRL6_9BACT</name>
<feature type="binding site" evidence="7">
    <location>
        <position position="279"/>
    </location>
    <ligand>
        <name>shikimate</name>
        <dbReference type="ChEBI" id="CHEBI:36208"/>
    </ligand>
</feature>
<evidence type="ECO:0000256" key="7">
    <source>
        <dbReference type="HAMAP-Rule" id="MF_00222"/>
    </source>
</evidence>
<organism evidence="11 12">
    <name type="scientific">Candidatus Methylacidithermus pantelleriae</name>
    <dbReference type="NCBI Taxonomy" id="2744239"/>
    <lineage>
        <taxon>Bacteria</taxon>
        <taxon>Pseudomonadati</taxon>
        <taxon>Verrucomicrobiota</taxon>
        <taxon>Methylacidiphilae</taxon>
        <taxon>Methylacidiphilales</taxon>
        <taxon>Methylacidiphilaceae</taxon>
        <taxon>Candidatus Methylacidithermus</taxon>
    </lineage>
</organism>
<dbReference type="GO" id="GO:0009423">
    <property type="term" value="P:chorismate biosynthetic process"/>
    <property type="evidence" value="ECO:0007669"/>
    <property type="project" value="UniProtKB-UniRule"/>
</dbReference>
<feature type="domain" description="Quinate/shikimate 5-dehydrogenase/glutamyl-tRNA reductase" evidence="8">
    <location>
        <begin position="135"/>
        <end position="187"/>
    </location>
</feature>
<dbReference type="EMBL" id="CAJNOB010000001">
    <property type="protein sequence ID" value="CAF0689359.1"/>
    <property type="molecule type" value="Genomic_DNA"/>
</dbReference>
<dbReference type="PANTHER" id="PTHR21089:SF1">
    <property type="entry name" value="BIFUNCTIONAL 3-DEHYDROQUINATE DEHYDRATASE_SHIKIMATE DEHYDROGENASE, CHLOROPLASTIC"/>
    <property type="match status" value="1"/>
</dbReference>
<keyword evidence="3 7" id="KW-0521">NADP</keyword>
<feature type="active site" description="Proton acceptor" evidence="7">
    <location>
        <position position="87"/>
    </location>
</feature>
<dbReference type="Gene3D" id="3.40.50.10860">
    <property type="entry name" value="Leucine Dehydrogenase, chain A, domain 1"/>
    <property type="match status" value="1"/>
</dbReference>
<dbReference type="GO" id="GO:0009073">
    <property type="term" value="P:aromatic amino acid family biosynthetic process"/>
    <property type="evidence" value="ECO:0007669"/>
    <property type="project" value="UniProtKB-KW"/>
</dbReference>
<comment type="catalytic activity">
    <reaction evidence="6 7">
        <text>shikimate + NADP(+) = 3-dehydroshikimate + NADPH + H(+)</text>
        <dbReference type="Rhea" id="RHEA:17737"/>
        <dbReference type="ChEBI" id="CHEBI:15378"/>
        <dbReference type="ChEBI" id="CHEBI:16630"/>
        <dbReference type="ChEBI" id="CHEBI:36208"/>
        <dbReference type="ChEBI" id="CHEBI:57783"/>
        <dbReference type="ChEBI" id="CHEBI:58349"/>
        <dbReference type="EC" id="1.1.1.25"/>
    </reaction>
</comment>
<dbReference type="Pfam" id="PF08501">
    <property type="entry name" value="Shikimate_dh_N"/>
    <property type="match status" value="1"/>
</dbReference>
<keyword evidence="5 7" id="KW-0057">Aromatic amino acid biosynthesis</keyword>
<evidence type="ECO:0000259" key="9">
    <source>
        <dbReference type="Pfam" id="PF08501"/>
    </source>
</evidence>
<dbReference type="RefSeq" id="WP_174581673.1">
    <property type="nucleotide sequence ID" value="NZ_CAJNOB010000001.1"/>
</dbReference>
<dbReference type="Proteomes" id="UP000663859">
    <property type="component" value="Unassembled WGS sequence"/>
</dbReference>
<comment type="caution">
    <text evidence="11">The sequence shown here is derived from an EMBL/GenBank/DDBJ whole genome shotgun (WGS) entry which is preliminary data.</text>
</comment>
<evidence type="ECO:0000313" key="12">
    <source>
        <dbReference type="Proteomes" id="UP000663859"/>
    </source>
</evidence>
<feature type="binding site" evidence="7">
    <location>
        <position position="272"/>
    </location>
    <ligand>
        <name>NADP(+)</name>
        <dbReference type="ChEBI" id="CHEBI:58349"/>
    </ligand>
</feature>
<feature type="binding site" evidence="7">
    <location>
        <position position="248"/>
    </location>
    <ligand>
        <name>NADP(+)</name>
        <dbReference type="ChEBI" id="CHEBI:58349"/>
    </ligand>
</feature>
<comment type="pathway">
    <text evidence="1 7">Metabolic intermediate biosynthesis; chorismate biosynthesis; chorismate from D-erythrose 4-phosphate and phosphoenolpyruvate: step 4/7.</text>
</comment>
<dbReference type="CDD" id="cd01065">
    <property type="entry name" value="NAD_bind_Shikimate_DH"/>
    <property type="match status" value="1"/>
</dbReference>
<evidence type="ECO:0000256" key="4">
    <source>
        <dbReference type="ARBA" id="ARBA00023002"/>
    </source>
</evidence>
<evidence type="ECO:0000256" key="2">
    <source>
        <dbReference type="ARBA" id="ARBA00012962"/>
    </source>
</evidence>
<feature type="binding site" evidence="7">
    <location>
        <position position="108"/>
    </location>
    <ligand>
        <name>shikimate</name>
        <dbReference type="ChEBI" id="CHEBI:36208"/>
    </ligand>
</feature>
<dbReference type="Pfam" id="PF18317">
    <property type="entry name" value="SDH_C"/>
    <property type="match status" value="1"/>
</dbReference>
<dbReference type="InterPro" id="IPR036291">
    <property type="entry name" value="NAD(P)-bd_dom_sf"/>
</dbReference>
<gene>
    <name evidence="7 11" type="primary">aroE</name>
    <name evidence="11" type="ORF">MPNT_10196</name>
</gene>
<dbReference type="InterPro" id="IPR046346">
    <property type="entry name" value="Aminoacid_DH-like_N_sf"/>
</dbReference>
<dbReference type="Pfam" id="PF01488">
    <property type="entry name" value="Shikimate_DH"/>
    <property type="match status" value="1"/>
</dbReference>
<feature type="binding site" evidence="7">
    <location>
        <position position="250"/>
    </location>
    <ligand>
        <name>shikimate</name>
        <dbReference type="ChEBI" id="CHEBI:36208"/>
    </ligand>
</feature>
<feature type="binding site" evidence="7">
    <location>
        <position position="83"/>
    </location>
    <ligand>
        <name>shikimate</name>
        <dbReference type="ChEBI" id="CHEBI:36208"/>
    </ligand>
</feature>
<comment type="function">
    <text evidence="7">Involved in the biosynthesis of the chorismate, which leads to the biosynthesis of aromatic amino acids. Catalyzes the reversible NADPH linked reduction of 3-dehydroshikimate (DHSA) to yield shikimate (SA).</text>
</comment>
<dbReference type="GO" id="GO:0019632">
    <property type="term" value="P:shikimate metabolic process"/>
    <property type="evidence" value="ECO:0007669"/>
    <property type="project" value="TreeGrafter"/>
</dbReference>